<dbReference type="Pfam" id="PF12796">
    <property type="entry name" value="Ank_2"/>
    <property type="match status" value="1"/>
</dbReference>
<dbReference type="InterPro" id="IPR002110">
    <property type="entry name" value="Ankyrin_rpt"/>
</dbReference>
<dbReference type="InterPro" id="IPR036770">
    <property type="entry name" value="Ankyrin_rpt-contain_sf"/>
</dbReference>
<protein>
    <submittedName>
        <fullName evidence="3">Protein 21.1</fullName>
    </submittedName>
</protein>
<keyword evidence="1" id="KW-0863">Zinc-finger</keyword>
<dbReference type="Pfam" id="PF13920">
    <property type="entry name" value="zf-C3HC4_3"/>
    <property type="match status" value="1"/>
</dbReference>
<dbReference type="Gene3D" id="3.30.40.10">
    <property type="entry name" value="Zinc/RING finger domain, C3HC4 (zinc finger)"/>
    <property type="match status" value="1"/>
</dbReference>
<evidence type="ECO:0000313" key="3">
    <source>
        <dbReference type="EMBL" id="KWX11586.1"/>
    </source>
</evidence>
<evidence type="ECO:0000256" key="1">
    <source>
        <dbReference type="PROSITE-ProRule" id="PRU00175"/>
    </source>
</evidence>
<dbReference type="EMBL" id="JXTI01000172">
    <property type="protein sequence ID" value="KWX11586.1"/>
    <property type="molecule type" value="Genomic_DNA"/>
</dbReference>
<dbReference type="AlphaFoldDB" id="A0A132NNG9"/>
<evidence type="ECO:0000313" key="4">
    <source>
        <dbReference type="Proteomes" id="UP000070089"/>
    </source>
</evidence>
<sequence>MPPVRGCTFLVQAVRSGCVGLLKSLTESEIGLKDEHGFTALMYNALLYKDILDPMLLKEAGIRSEEGKFALLYALEKRHINVAEALIATEGLLSDSNGCPPIIYAIKYGCERPALKLWDMYVSTGKHPYDIVTEGAKTLCMWIAEYGMLALLRKCLELDGVLYATHCNLHGRTALMYAARAGHVDCVRELRFFCLLAHDCDGMNALMHAAQRGNADCVEALLTGYASTVDTSTTSIETNDISVNLLLGRQDNVGRTALYYAILSSSTPCIRLLIRERGITDVYGYSGGLYLFKNCILQIYLRLMMVSTKCDGVDIYSIVSAEYVIRRIREHLATKAREFQHILYTIIDSLFSALMGDGEIFETHDEKERSSSRSQAKRESQNQWIEQYVTWNLESLFNHVSIDPSALCRVCGVHLSSYVLYPCRHACVCSICFSTIGGSCPLCFKAVYHAEQVQLEGE</sequence>
<accession>A0A132NNG9</accession>
<dbReference type="SUPFAM" id="SSF48403">
    <property type="entry name" value="Ankyrin repeat"/>
    <property type="match status" value="1"/>
</dbReference>
<evidence type="ECO:0000259" key="2">
    <source>
        <dbReference type="PROSITE" id="PS50089"/>
    </source>
</evidence>
<dbReference type="Proteomes" id="UP000070089">
    <property type="component" value="Unassembled WGS sequence"/>
</dbReference>
<dbReference type="VEuPathDB" id="GiardiaDB:QR46_4454"/>
<dbReference type="InterPro" id="IPR001841">
    <property type="entry name" value="Znf_RING"/>
</dbReference>
<dbReference type="GO" id="GO:0008270">
    <property type="term" value="F:zinc ion binding"/>
    <property type="evidence" value="ECO:0007669"/>
    <property type="project" value="UniProtKB-KW"/>
</dbReference>
<feature type="domain" description="RING-type" evidence="2">
    <location>
        <begin position="408"/>
        <end position="443"/>
    </location>
</feature>
<keyword evidence="1" id="KW-0479">Metal-binding</keyword>
<organism evidence="3 4">
    <name type="scientific">Giardia duodenalis assemblage B</name>
    <dbReference type="NCBI Taxonomy" id="1394984"/>
    <lineage>
        <taxon>Eukaryota</taxon>
        <taxon>Metamonada</taxon>
        <taxon>Diplomonadida</taxon>
        <taxon>Hexamitidae</taxon>
        <taxon>Giardiinae</taxon>
        <taxon>Giardia</taxon>
    </lineage>
</organism>
<dbReference type="SMART" id="SM00248">
    <property type="entry name" value="ANK"/>
    <property type="match status" value="5"/>
</dbReference>
<dbReference type="PANTHER" id="PTHR24120:SF4">
    <property type="entry name" value="GH07239P"/>
    <property type="match status" value="1"/>
</dbReference>
<dbReference type="InterPro" id="IPR013083">
    <property type="entry name" value="Znf_RING/FYVE/PHD"/>
</dbReference>
<dbReference type="OrthoDB" id="341259at2759"/>
<reference evidence="3 4" key="1">
    <citation type="journal article" date="2015" name="Mol. Biochem. Parasitol.">
        <title>Identification of polymorphic genes for use in assemblage B genotyping assays through comparative genomics of multiple assemblage B Giardia duodenalis isolates.</title>
        <authorList>
            <person name="Wielinga C."/>
            <person name="Thompson R.C."/>
            <person name="Monis P."/>
            <person name="Ryan U."/>
        </authorList>
    </citation>
    <scope>NUCLEOTIDE SEQUENCE [LARGE SCALE GENOMIC DNA]</scope>
    <source>
        <strain evidence="3 4">BAH15c1</strain>
    </source>
</reference>
<proteinExistence type="predicted"/>
<dbReference type="Gene3D" id="1.25.40.20">
    <property type="entry name" value="Ankyrin repeat-containing domain"/>
    <property type="match status" value="2"/>
</dbReference>
<gene>
    <name evidence="3" type="ORF">QR46_4454</name>
</gene>
<dbReference type="PANTHER" id="PTHR24120">
    <property type="entry name" value="GH07239P"/>
    <property type="match status" value="1"/>
</dbReference>
<keyword evidence="1" id="KW-0862">Zinc</keyword>
<dbReference type="PROSITE" id="PS50089">
    <property type="entry name" value="ZF_RING_2"/>
    <property type="match status" value="1"/>
</dbReference>
<comment type="caution">
    <text evidence="3">The sequence shown here is derived from an EMBL/GenBank/DDBJ whole genome shotgun (WGS) entry which is preliminary data.</text>
</comment>
<name>A0A132NNG9_GIAIN</name>